<name>A0A9P6WF99_9ASCO</name>
<dbReference type="InterPro" id="IPR036259">
    <property type="entry name" value="MFS_trans_sf"/>
</dbReference>
<evidence type="ECO:0000313" key="2">
    <source>
        <dbReference type="EMBL" id="KAG0682623.1"/>
    </source>
</evidence>
<organism evidence="2 3">
    <name type="scientific">Pichia californica</name>
    <dbReference type="NCBI Taxonomy" id="460514"/>
    <lineage>
        <taxon>Eukaryota</taxon>
        <taxon>Fungi</taxon>
        <taxon>Dikarya</taxon>
        <taxon>Ascomycota</taxon>
        <taxon>Saccharomycotina</taxon>
        <taxon>Pichiomycetes</taxon>
        <taxon>Pichiales</taxon>
        <taxon>Pichiaceae</taxon>
        <taxon>Pichia</taxon>
    </lineage>
</organism>
<keyword evidence="1" id="KW-1133">Transmembrane helix</keyword>
<feature type="non-terminal residue" evidence="2">
    <location>
        <position position="1"/>
    </location>
</feature>
<dbReference type="SUPFAM" id="SSF103473">
    <property type="entry name" value="MFS general substrate transporter"/>
    <property type="match status" value="1"/>
</dbReference>
<evidence type="ECO:0000313" key="3">
    <source>
        <dbReference type="Proteomes" id="UP000697127"/>
    </source>
</evidence>
<accession>A0A9P6WF99</accession>
<gene>
    <name evidence="2" type="ORF">C6P40_005275</name>
</gene>
<protein>
    <submittedName>
        <fullName evidence="2">Uncharacterized protein</fullName>
    </submittedName>
</protein>
<keyword evidence="1" id="KW-0472">Membrane</keyword>
<dbReference type="AlphaFoldDB" id="A0A9P6WF99"/>
<dbReference type="Proteomes" id="UP000697127">
    <property type="component" value="Unassembled WGS sequence"/>
</dbReference>
<feature type="transmembrane region" description="Helical" evidence="1">
    <location>
        <begin position="38"/>
        <end position="60"/>
    </location>
</feature>
<evidence type="ECO:0000256" key="1">
    <source>
        <dbReference type="SAM" id="Phobius"/>
    </source>
</evidence>
<proteinExistence type="predicted"/>
<feature type="non-terminal residue" evidence="2">
    <location>
        <position position="128"/>
    </location>
</feature>
<keyword evidence="1" id="KW-0812">Transmembrane</keyword>
<comment type="caution">
    <text evidence="2">The sequence shown here is derived from an EMBL/GenBank/DDBJ whole genome shotgun (WGS) entry which is preliminary data.</text>
</comment>
<reference evidence="2" key="1">
    <citation type="submission" date="2020-11" db="EMBL/GenBank/DDBJ databases">
        <title>Kefir isolates.</title>
        <authorList>
            <person name="Marcisauskas S."/>
            <person name="Kim Y."/>
            <person name="Blasche S."/>
        </authorList>
    </citation>
    <scope>NUCLEOTIDE SEQUENCE</scope>
    <source>
        <strain evidence="2">Olga-1</strain>
    </source>
</reference>
<feature type="transmembrane region" description="Helical" evidence="1">
    <location>
        <begin position="72"/>
        <end position="93"/>
    </location>
</feature>
<dbReference type="EMBL" id="PUHW01000896">
    <property type="protein sequence ID" value="KAG0682623.1"/>
    <property type="molecule type" value="Genomic_DNA"/>
</dbReference>
<sequence length="128" mass="13697">NYATAIVFAMFVGSLMGTIWLTLPGINASIVGLKKLGIAMSISWVSTGLFGFASPIIGVALKKDGPISPTQYQPASIFVGLCYFMAGVTLVIARGWIISRNKYVVESLESEDDVLHITVSPKETISNL</sequence>
<feature type="transmembrane region" description="Helical" evidence="1">
    <location>
        <begin position="6"/>
        <end position="26"/>
    </location>
</feature>
<keyword evidence="3" id="KW-1185">Reference proteome</keyword>